<evidence type="ECO:0000256" key="1">
    <source>
        <dbReference type="SAM" id="Phobius"/>
    </source>
</evidence>
<name>A0AAD3XTI9_NEPGR</name>
<dbReference type="AlphaFoldDB" id="A0AAD3XTI9"/>
<keyword evidence="1" id="KW-0812">Transmembrane</keyword>
<gene>
    <name evidence="2" type="ORF">Nepgr_017875</name>
</gene>
<dbReference type="PANTHER" id="PTHR47070">
    <property type="entry name" value="HYDROXYPROLINE-RICH GLYCOPROTEIN-LIKE"/>
    <property type="match status" value="1"/>
</dbReference>
<evidence type="ECO:0000313" key="3">
    <source>
        <dbReference type="Proteomes" id="UP001279734"/>
    </source>
</evidence>
<dbReference type="EMBL" id="BSYO01000016">
    <property type="protein sequence ID" value="GMH16034.1"/>
    <property type="molecule type" value="Genomic_DNA"/>
</dbReference>
<feature type="transmembrane region" description="Helical" evidence="1">
    <location>
        <begin position="277"/>
        <end position="299"/>
    </location>
</feature>
<organism evidence="2 3">
    <name type="scientific">Nepenthes gracilis</name>
    <name type="common">Slender pitcher plant</name>
    <dbReference type="NCBI Taxonomy" id="150966"/>
    <lineage>
        <taxon>Eukaryota</taxon>
        <taxon>Viridiplantae</taxon>
        <taxon>Streptophyta</taxon>
        <taxon>Embryophyta</taxon>
        <taxon>Tracheophyta</taxon>
        <taxon>Spermatophyta</taxon>
        <taxon>Magnoliopsida</taxon>
        <taxon>eudicotyledons</taxon>
        <taxon>Gunneridae</taxon>
        <taxon>Pentapetalae</taxon>
        <taxon>Caryophyllales</taxon>
        <taxon>Nepenthaceae</taxon>
        <taxon>Nepenthes</taxon>
    </lineage>
</organism>
<sequence length="361" mass="38775">MVGVYASASDPVHVPSLDSRSSAAIGAIKQEVGVVGVFRQSLDNTFKQSSRPNSSNSSSILRGSSVMESFQPVSTVSDRSCLLKMSQQVPDRDNYANMVLVNESSPYFTGSESQQWQDPPELSSFSVTIVSKQDDPQIGYDIPYFIPSTDDDVRGQGLPSPQEALTSEAPNSFPVSATAMTQQQPPVGHVYQQVHISHFADVMPYRQFVSSASIPLIGLLGHSSNSAYLHPSNGNGYVLVPRGGSHLTANGVKFGILQLKPVPAGSPIGFGNLVAQLGMQLICLAATVVAAAAVGKLALRILPVSSIKMAIFTFQIYRFSYAAASFVVDPHPSCPAWLKLPKFGVKARETFWECGRHHTTT</sequence>
<keyword evidence="1" id="KW-1133">Transmembrane helix</keyword>
<keyword evidence="3" id="KW-1185">Reference proteome</keyword>
<dbReference type="PANTHER" id="PTHR47070:SF2">
    <property type="entry name" value="OS06G0206100 PROTEIN"/>
    <property type="match status" value="1"/>
</dbReference>
<reference evidence="2" key="1">
    <citation type="submission" date="2023-05" db="EMBL/GenBank/DDBJ databases">
        <title>Nepenthes gracilis genome sequencing.</title>
        <authorList>
            <person name="Fukushima K."/>
        </authorList>
    </citation>
    <scope>NUCLEOTIDE SEQUENCE</scope>
    <source>
        <strain evidence="2">SING2019-196</strain>
    </source>
</reference>
<comment type="caution">
    <text evidence="2">The sequence shown here is derived from an EMBL/GenBank/DDBJ whole genome shotgun (WGS) entry which is preliminary data.</text>
</comment>
<evidence type="ECO:0000313" key="2">
    <source>
        <dbReference type="EMBL" id="GMH16034.1"/>
    </source>
</evidence>
<accession>A0AAD3XTI9</accession>
<protein>
    <submittedName>
        <fullName evidence="2">Uncharacterized protein</fullName>
    </submittedName>
</protein>
<proteinExistence type="predicted"/>
<keyword evidence="1" id="KW-0472">Membrane</keyword>
<dbReference type="Proteomes" id="UP001279734">
    <property type="component" value="Unassembled WGS sequence"/>
</dbReference>